<sequence length="159" mass="18446">MFDVGGQRSQRQKWIQCFDDVRAVLFVTALSGYDMTLLEDSAINRLQESLKLFGQIVNNSFFSTASMILFLNKLDLFQDKILHSERHLKYYFHQYRGPAYNIDTAAHFIQTMFLHQVRSRSKVVYPHFTTATDTSNIQVVFQVVMDTIIKDNIAAVQLL</sequence>
<evidence type="ECO:0000256" key="5">
    <source>
        <dbReference type="ARBA" id="ARBA00023224"/>
    </source>
</evidence>
<evidence type="ECO:0000256" key="4">
    <source>
        <dbReference type="ARBA" id="ARBA00023134"/>
    </source>
</evidence>
<comment type="caution">
    <text evidence="7">The sequence shown here is derived from an EMBL/GenBank/DDBJ whole genome shotgun (WGS) entry which is preliminary data.</text>
</comment>
<dbReference type="InterPro" id="IPR001019">
    <property type="entry name" value="Gprotein_alpha_su"/>
</dbReference>
<keyword evidence="8" id="KW-1185">Reference proteome</keyword>
<dbReference type="AlphaFoldDB" id="A0AAD9NNG4"/>
<dbReference type="Pfam" id="PF00503">
    <property type="entry name" value="G-alpha"/>
    <property type="match status" value="1"/>
</dbReference>
<keyword evidence="2 6" id="KW-0547">Nucleotide-binding</keyword>
<dbReference type="FunFam" id="3.40.50.300:FF:002307">
    <property type="entry name" value="Guanine nucleotide-binding protein G(k) subunit alpha"/>
    <property type="match status" value="1"/>
</dbReference>
<evidence type="ECO:0000313" key="7">
    <source>
        <dbReference type="EMBL" id="KAK2174821.1"/>
    </source>
</evidence>
<dbReference type="SMART" id="SM00275">
    <property type="entry name" value="G_alpha"/>
    <property type="match status" value="1"/>
</dbReference>
<dbReference type="PROSITE" id="PS51882">
    <property type="entry name" value="G_ALPHA"/>
    <property type="match status" value="1"/>
</dbReference>
<gene>
    <name evidence="7" type="ORF">NP493_775g01008</name>
</gene>
<feature type="binding site" evidence="6">
    <location>
        <position position="131"/>
    </location>
    <ligand>
        <name>GTP</name>
        <dbReference type="ChEBI" id="CHEBI:37565"/>
    </ligand>
</feature>
<dbReference type="GO" id="GO:0005737">
    <property type="term" value="C:cytoplasm"/>
    <property type="evidence" value="ECO:0007669"/>
    <property type="project" value="TreeGrafter"/>
</dbReference>
<organism evidence="7 8">
    <name type="scientific">Ridgeia piscesae</name>
    <name type="common">Tubeworm</name>
    <dbReference type="NCBI Taxonomy" id="27915"/>
    <lineage>
        <taxon>Eukaryota</taxon>
        <taxon>Metazoa</taxon>
        <taxon>Spiralia</taxon>
        <taxon>Lophotrochozoa</taxon>
        <taxon>Annelida</taxon>
        <taxon>Polychaeta</taxon>
        <taxon>Sedentaria</taxon>
        <taxon>Canalipalpata</taxon>
        <taxon>Sabellida</taxon>
        <taxon>Siboglinidae</taxon>
        <taxon>Ridgeia</taxon>
    </lineage>
</organism>
<accession>A0AAD9NNG4</accession>
<dbReference type="EMBL" id="JAODUO010000774">
    <property type="protein sequence ID" value="KAK2174821.1"/>
    <property type="molecule type" value="Genomic_DNA"/>
</dbReference>
<dbReference type="PANTHER" id="PTHR10218">
    <property type="entry name" value="GTP-BINDING PROTEIN ALPHA SUBUNIT"/>
    <property type="match status" value="1"/>
</dbReference>
<dbReference type="Proteomes" id="UP001209878">
    <property type="component" value="Unassembled WGS sequence"/>
</dbReference>
<evidence type="ECO:0000256" key="2">
    <source>
        <dbReference type="ARBA" id="ARBA00022741"/>
    </source>
</evidence>
<keyword evidence="5" id="KW-0807">Transducer</keyword>
<reference evidence="7" key="1">
    <citation type="journal article" date="2023" name="Mol. Biol. Evol.">
        <title>Third-Generation Sequencing Reveals the Adaptive Role of the Epigenome in Three Deep-Sea Polychaetes.</title>
        <authorList>
            <person name="Perez M."/>
            <person name="Aroh O."/>
            <person name="Sun Y."/>
            <person name="Lan Y."/>
            <person name="Juniper S.K."/>
            <person name="Young C.R."/>
            <person name="Angers B."/>
            <person name="Qian P.Y."/>
        </authorList>
    </citation>
    <scope>NUCLEOTIDE SEQUENCE</scope>
    <source>
        <strain evidence="7">R07B-5</strain>
    </source>
</reference>
<evidence type="ECO:0000256" key="1">
    <source>
        <dbReference type="ARBA" id="ARBA00022723"/>
    </source>
</evidence>
<dbReference type="CDD" id="cd00066">
    <property type="entry name" value="G-alpha"/>
    <property type="match status" value="1"/>
</dbReference>
<keyword evidence="1" id="KW-0479">Metal-binding</keyword>
<name>A0AAD9NNG4_RIDPI</name>
<feature type="binding site" evidence="6">
    <location>
        <begin position="3"/>
        <end position="7"/>
    </location>
    <ligand>
        <name>GTP</name>
        <dbReference type="ChEBI" id="CHEBI:37565"/>
    </ligand>
</feature>
<dbReference type="Gene3D" id="3.40.50.300">
    <property type="entry name" value="P-loop containing nucleotide triphosphate hydrolases"/>
    <property type="match status" value="1"/>
</dbReference>
<dbReference type="GO" id="GO:0046872">
    <property type="term" value="F:metal ion binding"/>
    <property type="evidence" value="ECO:0007669"/>
    <property type="project" value="UniProtKB-KW"/>
</dbReference>
<dbReference type="GO" id="GO:0007188">
    <property type="term" value="P:adenylate cyclase-modulating G protein-coupled receptor signaling pathway"/>
    <property type="evidence" value="ECO:0007669"/>
    <property type="project" value="TreeGrafter"/>
</dbReference>
<dbReference type="GO" id="GO:0005834">
    <property type="term" value="C:heterotrimeric G-protein complex"/>
    <property type="evidence" value="ECO:0007669"/>
    <property type="project" value="TreeGrafter"/>
</dbReference>
<evidence type="ECO:0000256" key="3">
    <source>
        <dbReference type="ARBA" id="ARBA00022842"/>
    </source>
</evidence>
<dbReference type="GO" id="GO:0031683">
    <property type="term" value="F:G-protein beta/gamma-subunit complex binding"/>
    <property type="evidence" value="ECO:0007669"/>
    <property type="project" value="InterPro"/>
</dbReference>
<dbReference type="SUPFAM" id="SSF52540">
    <property type="entry name" value="P-loop containing nucleoside triphosphate hydrolases"/>
    <property type="match status" value="1"/>
</dbReference>
<dbReference type="GO" id="GO:0001664">
    <property type="term" value="F:G protein-coupled receptor binding"/>
    <property type="evidence" value="ECO:0007669"/>
    <property type="project" value="TreeGrafter"/>
</dbReference>
<evidence type="ECO:0000313" key="8">
    <source>
        <dbReference type="Proteomes" id="UP001209878"/>
    </source>
</evidence>
<dbReference type="GO" id="GO:0003924">
    <property type="term" value="F:GTPase activity"/>
    <property type="evidence" value="ECO:0007669"/>
    <property type="project" value="InterPro"/>
</dbReference>
<dbReference type="GO" id="GO:0005525">
    <property type="term" value="F:GTP binding"/>
    <property type="evidence" value="ECO:0007669"/>
    <property type="project" value="UniProtKB-KW"/>
</dbReference>
<protein>
    <recommendedName>
        <fullName evidence="9">G protein alpha subunit</fullName>
    </recommendedName>
</protein>
<dbReference type="PANTHER" id="PTHR10218:SF231">
    <property type="entry name" value="GUANINE NUCLEOTIDE BINDING PROTEIN (G PROTEIN) ALPHA V1"/>
    <property type="match status" value="1"/>
</dbReference>
<dbReference type="PRINTS" id="PR00318">
    <property type="entry name" value="GPROTEINA"/>
</dbReference>
<keyword evidence="3" id="KW-0460">Magnesium</keyword>
<feature type="binding site" evidence="6">
    <location>
        <begin position="72"/>
        <end position="75"/>
    </location>
    <ligand>
        <name>GTP</name>
        <dbReference type="ChEBI" id="CHEBI:37565"/>
    </ligand>
</feature>
<proteinExistence type="predicted"/>
<dbReference type="InterPro" id="IPR027417">
    <property type="entry name" value="P-loop_NTPase"/>
</dbReference>
<keyword evidence="4 6" id="KW-0342">GTP-binding</keyword>
<evidence type="ECO:0000256" key="6">
    <source>
        <dbReference type="PIRSR" id="PIRSR601019-1"/>
    </source>
</evidence>
<evidence type="ECO:0008006" key="9">
    <source>
        <dbReference type="Google" id="ProtNLM"/>
    </source>
</evidence>